<evidence type="ECO:0000256" key="6">
    <source>
        <dbReference type="ARBA" id="ARBA00022989"/>
    </source>
</evidence>
<keyword evidence="3" id="KW-1003">Cell membrane</keyword>
<reference evidence="10 11" key="1">
    <citation type="submission" date="2018-06" db="EMBL/GenBank/DDBJ databases">
        <title>Paenibacillus imtechensis sp. nov.</title>
        <authorList>
            <person name="Pinnaka A.K."/>
            <person name="Singh H."/>
            <person name="Kaur M."/>
        </authorList>
    </citation>
    <scope>NUCLEOTIDE SEQUENCE [LARGE SCALE GENOMIC DNA]</scope>
    <source>
        <strain evidence="10 11">SMB1</strain>
    </source>
</reference>
<dbReference type="InterPro" id="IPR043429">
    <property type="entry name" value="ArtM/GltK/GlnP/TcyL/YhdX-like"/>
</dbReference>
<name>A0A2W1L6R3_9BACL</name>
<dbReference type="OrthoDB" id="9805999at2"/>
<evidence type="ECO:0000313" key="10">
    <source>
        <dbReference type="EMBL" id="PZD94509.1"/>
    </source>
</evidence>
<dbReference type="PANTHER" id="PTHR30614:SF0">
    <property type="entry name" value="L-CYSTINE TRANSPORT SYSTEM PERMEASE PROTEIN TCYL"/>
    <property type="match status" value="1"/>
</dbReference>
<dbReference type="InterPro" id="IPR014342">
    <property type="entry name" value="Ectoine_EhuC"/>
</dbReference>
<dbReference type="GO" id="GO:0022857">
    <property type="term" value="F:transmembrane transporter activity"/>
    <property type="evidence" value="ECO:0007669"/>
    <property type="project" value="InterPro"/>
</dbReference>
<keyword evidence="7 8" id="KW-0472">Membrane</keyword>
<comment type="subcellular location">
    <subcellularLocation>
        <location evidence="1 8">Cell membrane</location>
        <topology evidence="1 8">Multi-pass membrane protein</topology>
    </subcellularLocation>
</comment>
<evidence type="ECO:0000259" key="9">
    <source>
        <dbReference type="PROSITE" id="PS50928"/>
    </source>
</evidence>
<dbReference type="GO" id="GO:0006865">
    <property type="term" value="P:amino acid transport"/>
    <property type="evidence" value="ECO:0007669"/>
    <property type="project" value="UniProtKB-KW"/>
</dbReference>
<dbReference type="Proteomes" id="UP000249522">
    <property type="component" value="Unassembled WGS sequence"/>
</dbReference>
<dbReference type="NCBIfam" id="TIGR03004">
    <property type="entry name" value="ectoine_ehuC"/>
    <property type="match status" value="1"/>
</dbReference>
<dbReference type="GO" id="GO:0043190">
    <property type="term" value="C:ATP-binding cassette (ABC) transporter complex"/>
    <property type="evidence" value="ECO:0007669"/>
    <property type="project" value="InterPro"/>
</dbReference>
<dbReference type="InterPro" id="IPR010065">
    <property type="entry name" value="AA_ABC_transptr_permease_3TM"/>
</dbReference>
<dbReference type="NCBIfam" id="TIGR01726">
    <property type="entry name" value="HEQRo_perm_3TM"/>
    <property type="match status" value="1"/>
</dbReference>
<keyword evidence="5" id="KW-0029">Amino-acid transport</keyword>
<feature type="transmembrane region" description="Helical" evidence="8">
    <location>
        <begin position="20"/>
        <end position="40"/>
    </location>
</feature>
<proteinExistence type="inferred from homology"/>
<dbReference type="EMBL" id="QKRB01000053">
    <property type="protein sequence ID" value="PZD94509.1"/>
    <property type="molecule type" value="Genomic_DNA"/>
</dbReference>
<keyword evidence="11" id="KW-1185">Reference proteome</keyword>
<evidence type="ECO:0000256" key="4">
    <source>
        <dbReference type="ARBA" id="ARBA00022692"/>
    </source>
</evidence>
<dbReference type="PANTHER" id="PTHR30614">
    <property type="entry name" value="MEMBRANE COMPONENT OF AMINO ACID ABC TRANSPORTER"/>
    <property type="match status" value="1"/>
</dbReference>
<comment type="similarity">
    <text evidence="8">Belongs to the binding-protein-dependent transport system permease family.</text>
</comment>
<dbReference type="Gene3D" id="1.10.3720.10">
    <property type="entry name" value="MetI-like"/>
    <property type="match status" value="1"/>
</dbReference>
<feature type="domain" description="ABC transmembrane type-1" evidence="9">
    <location>
        <begin position="16"/>
        <end position="201"/>
    </location>
</feature>
<keyword evidence="6 8" id="KW-1133">Transmembrane helix</keyword>
<dbReference type="Pfam" id="PF00528">
    <property type="entry name" value="BPD_transp_1"/>
    <property type="match status" value="1"/>
</dbReference>
<evidence type="ECO:0000256" key="8">
    <source>
        <dbReference type="RuleBase" id="RU363032"/>
    </source>
</evidence>
<keyword evidence="2 8" id="KW-0813">Transport</keyword>
<dbReference type="CDD" id="cd06261">
    <property type="entry name" value="TM_PBP2"/>
    <property type="match status" value="1"/>
</dbReference>
<feature type="transmembrane region" description="Helical" evidence="8">
    <location>
        <begin position="185"/>
        <end position="208"/>
    </location>
</feature>
<feature type="transmembrane region" description="Helical" evidence="8">
    <location>
        <begin position="61"/>
        <end position="80"/>
    </location>
</feature>
<dbReference type="SUPFAM" id="SSF161098">
    <property type="entry name" value="MetI-like"/>
    <property type="match status" value="1"/>
</dbReference>
<evidence type="ECO:0000256" key="3">
    <source>
        <dbReference type="ARBA" id="ARBA00022475"/>
    </source>
</evidence>
<protein>
    <submittedName>
        <fullName evidence="10">Ectoine/hydroxyectoine ABC transporter permease subunit EhuC</fullName>
    </submittedName>
</protein>
<organism evidence="10 11">
    <name type="scientific">Paenibacillus sambharensis</name>
    <dbReference type="NCBI Taxonomy" id="1803190"/>
    <lineage>
        <taxon>Bacteria</taxon>
        <taxon>Bacillati</taxon>
        <taxon>Bacillota</taxon>
        <taxon>Bacilli</taxon>
        <taxon>Bacillales</taxon>
        <taxon>Paenibacillaceae</taxon>
        <taxon>Paenibacillus</taxon>
    </lineage>
</organism>
<evidence type="ECO:0000313" key="11">
    <source>
        <dbReference type="Proteomes" id="UP000249522"/>
    </source>
</evidence>
<gene>
    <name evidence="10" type="primary">ehuC</name>
    <name evidence="10" type="ORF">DNH61_18515</name>
</gene>
<dbReference type="InterPro" id="IPR000515">
    <property type="entry name" value="MetI-like"/>
</dbReference>
<accession>A0A2W1L6R3</accession>
<evidence type="ECO:0000256" key="1">
    <source>
        <dbReference type="ARBA" id="ARBA00004651"/>
    </source>
</evidence>
<evidence type="ECO:0000256" key="5">
    <source>
        <dbReference type="ARBA" id="ARBA00022970"/>
    </source>
</evidence>
<keyword evidence="4 8" id="KW-0812">Transmembrane</keyword>
<dbReference type="AlphaFoldDB" id="A0A2W1L6R3"/>
<comment type="caution">
    <text evidence="10">The sequence shown here is derived from an EMBL/GenBank/DDBJ whole genome shotgun (WGS) entry which is preliminary data.</text>
</comment>
<sequence>MDVPWNDFYPLLWEGLKVTVEVAVLSALAALVLSLVIGLCRVSKFKTVRIISQICTEVFRGLPLLVLLFWVYFALPFLGVEFDKVTSAVVAIGLNYGAFGSEIVRSAILAVPNGQSEAARALNFSPLQRMIYIILPQAALRMLPPFGNLMIELIKGTSLIYFITLSDLTYQALILRNNFLSMTPYIFLLLLLIYFVLSSFVSVTVRLLERKLAAGRL</sequence>
<evidence type="ECO:0000256" key="7">
    <source>
        <dbReference type="ARBA" id="ARBA00023136"/>
    </source>
</evidence>
<dbReference type="PROSITE" id="PS50928">
    <property type="entry name" value="ABC_TM1"/>
    <property type="match status" value="1"/>
</dbReference>
<evidence type="ECO:0000256" key="2">
    <source>
        <dbReference type="ARBA" id="ARBA00022448"/>
    </source>
</evidence>
<dbReference type="InterPro" id="IPR035906">
    <property type="entry name" value="MetI-like_sf"/>
</dbReference>